<keyword evidence="2" id="KW-1185">Reference proteome</keyword>
<dbReference type="AlphaFoldDB" id="A0A0C3L2J2"/>
<name>A0A0C3L2J2_9AGAM</name>
<protein>
    <submittedName>
        <fullName evidence="1">Uncharacterized protein</fullName>
    </submittedName>
</protein>
<reference evidence="1 2" key="1">
    <citation type="submission" date="2014-04" db="EMBL/GenBank/DDBJ databases">
        <authorList>
            <consortium name="DOE Joint Genome Institute"/>
            <person name="Kuo A."/>
            <person name="Girlanda M."/>
            <person name="Perotto S."/>
            <person name="Kohler A."/>
            <person name="Nagy L.G."/>
            <person name="Floudas D."/>
            <person name="Copeland A."/>
            <person name="Barry K.W."/>
            <person name="Cichocki N."/>
            <person name="Veneault-Fourrey C."/>
            <person name="LaButti K."/>
            <person name="Lindquist E.A."/>
            <person name="Lipzen A."/>
            <person name="Lundell T."/>
            <person name="Morin E."/>
            <person name="Murat C."/>
            <person name="Sun H."/>
            <person name="Tunlid A."/>
            <person name="Henrissat B."/>
            <person name="Grigoriev I.V."/>
            <person name="Hibbett D.S."/>
            <person name="Martin F."/>
            <person name="Nordberg H.P."/>
            <person name="Cantor M.N."/>
            <person name="Hua S.X."/>
        </authorList>
    </citation>
    <scope>NUCLEOTIDE SEQUENCE [LARGE SCALE GENOMIC DNA]</scope>
    <source>
        <strain evidence="1 2">MUT 4182</strain>
    </source>
</reference>
<reference evidence="2" key="2">
    <citation type="submission" date="2015-01" db="EMBL/GenBank/DDBJ databases">
        <title>Evolutionary Origins and Diversification of the Mycorrhizal Mutualists.</title>
        <authorList>
            <consortium name="DOE Joint Genome Institute"/>
            <consortium name="Mycorrhizal Genomics Consortium"/>
            <person name="Kohler A."/>
            <person name="Kuo A."/>
            <person name="Nagy L.G."/>
            <person name="Floudas D."/>
            <person name="Copeland A."/>
            <person name="Barry K.W."/>
            <person name="Cichocki N."/>
            <person name="Veneault-Fourrey C."/>
            <person name="LaButti K."/>
            <person name="Lindquist E.A."/>
            <person name="Lipzen A."/>
            <person name="Lundell T."/>
            <person name="Morin E."/>
            <person name="Murat C."/>
            <person name="Riley R."/>
            <person name="Ohm R."/>
            <person name="Sun H."/>
            <person name="Tunlid A."/>
            <person name="Henrissat B."/>
            <person name="Grigoriev I.V."/>
            <person name="Hibbett D.S."/>
            <person name="Martin F."/>
        </authorList>
    </citation>
    <scope>NUCLEOTIDE SEQUENCE [LARGE SCALE GENOMIC DNA]</scope>
    <source>
        <strain evidence="2">MUT 4182</strain>
    </source>
</reference>
<evidence type="ECO:0000313" key="2">
    <source>
        <dbReference type="Proteomes" id="UP000054248"/>
    </source>
</evidence>
<accession>A0A0C3L2J2</accession>
<dbReference type="HOGENOM" id="CLU_2348237_0_0_1"/>
<proteinExistence type="predicted"/>
<sequence>MSPNSFFQEILGSFESQVPPPQDQWGMSGMAESEPVLNIPADRSTTESFVVNFFPVHPSRLQRLTPMAEQAEPSHQISGSLLDMIPTGSVPIALPHP</sequence>
<dbReference type="EMBL" id="KN823741">
    <property type="protein sequence ID" value="KIO15942.1"/>
    <property type="molecule type" value="Genomic_DNA"/>
</dbReference>
<organism evidence="1 2">
    <name type="scientific">Tulasnella calospora MUT 4182</name>
    <dbReference type="NCBI Taxonomy" id="1051891"/>
    <lineage>
        <taxon>Eukaryota</taxon>
        <taxon>Fungi</taxon>
        <taxon>Dikarya</taxon>
        <taxon>Basidiomycota</taxon>
        <taxon>Agaricomycotina</taxon>
        <taxon>Agaricomycetes</taxon>
        <taxon>Cantharellales</taxon>
        <taxon>Tulasnellaceae</taxon>
        <taxon>Tulasnella</taxon>
    </lineage>
</organism>
<gene>
    <name evidence="1" type="ORF">M407DRAFT_34428</name>
</gene>
<evidence type="ECO:0000313" key="1">
    <source>
        <dbReference type="EMBL" id="KIO15942.1"/>
    </source>
</evidence>
<dbReference type="Proteomes" id="UP000054248">
    <property type="component" value="Unassembled WGS sequence"/>
</dbReference>